<evidence type="ECO:0000313" key="2">
    <source>
        <dbReference type="EMBL" id="KKM27638.1"/>
    </source>
</evidence>
<sequence length="103" mass="11518">MATWRLKGCPRCGGDVIVDRDESQCLQCGFGGVEPSEFALAVQARVREEPMTNTDGRGKWDRGDSGRNRKIRELREEGVPLKDIGRKYHLTTGMVSLIARGLR</sequence>
<feature type="region of interest" description="Disordered" evidence="1">
    <location>
        <begin position="48"/>
        <end position="69"/>
    </location>
</feature>
<comment type="caution">
    <text evidence="2">The sequence shown here is derived from an EMBL/GenBank/DDBJ whole genome shotgun (WGS) entry which is preliminary data.</text>
</comment>
<reference evidence="2" key="1">
    <citation type="journal article" date="2015" name="Nature">
        <title>Complex archaea that bridge the gap between prokaryotes and eukaryotes.</title>
        <authorList>
            <person name="Spang A."/>
            <person name="Saw J.H."/>
            <person name="Jorgensen S.L."/>
            <person name="Zaremba-Niedzwiedzka K."/>
            <person name="Martijn J."/>
            <person name="Lind A.E."/>
            <person name="van Eijk R."/>
            <person name="Schleper C."/>
            <person name="Guy L."/>
            <person name="Ettema T.J."/>
        </authorList>
    </citation>
    <scope>NUCLEOTIDE SEQUENCE</scope>
</reference>
<dbReference type="EMBL" id="LAZR01012284">
    <property type="protein sequence ID" value="KKM27638.1"/>
    <property type="molecule type" value="Genomic_DNA"/>
</dbReference>
<protein>
    <submittedName>
        <fullName evidence="2">Uncharacterized protein</fullName>
    </submittedName>
</protein>
<gene>
    <name evidence="2" type="ORF">LCGC14_1572640</name>
</gene>
<evidence type="ECO:0000256" key="1">
    <source>
        <dbReference type="SAM" id="MobiDB-lite"/>
    </source>
</evidence>
<name>A0A0F9L0C8_9ZZZZ</name>
<proteinExistence type="predicted"/>
<organism evidence="2">
    <name type="scientific">marine sediment metagenome</name>
    <dbReference type="NCBI Taxonomy" id="412755"/>
    <lineage>
        <taxon>unclassified sequences</taxon>
        <taxon>metagenomes</taxon>
        <taxon>ecological metagenomes</taxon>
    </lineage>
</organism>
<dbReference type="AlphaFoldDB" id="A0A0F9L0C8"/>
<accession>A0A0F9L0C8</accession>